<dbReference type="GO" id="GO:0003676">
    <property type="term" value="F:nucleic acid binding"/>
    <property type="evidence" value="ECO:0007669"/>
    <property type="project" value="InterPro"/>
</dbReference>
<sequence>MSKYYAVSRGRRPGIYDSWEEAKKQVDHYPTPIYKSFKSENEAINWKNEADRLGKYPKHTSSPLDANISSFKRHETKLGKAQREHQEEAENAPAGYIRIFTDGGSRNSGYSLGGHLGNNDLAAWAFEAVYPDGTSYHASGAELGKTNQMMELEAFARACEFVINQHIKDPIMFILDSRYVLNPIQVGDLQKWADNGWEEERANKEYWQQIWNAYSQIDQKVYLKWVKGHSTTKGNNDVDKLSNEAMNALK</sequence>
<dbReference type="InterPro" id="IPR011320">
    <property type="entry name" value="RNase_H1_N"/>
</dbReference>
<keyword evidence="9" id="KW-0255">Endonuclease</keyword>
<dbReference type="OrthoDB" id="27283at10239"/>
<proteinExistence type="inferred from homology"/>
<dbReference type="InterPro" id="IPR012337">
    <property type="entry name" value="RNaseH-like_sf"/>
</dbReference>
<keyword evidence="15" id="KW-1185">Reference proteome</keyword>
<reference evidence="14 15" key="1">
    <citation type="journal article" date="2009" name="Gene">
        <title>Genome of a virulent bacteriophage Lb338-1 that lyses the probiotic Lactobacillus paracasei cheese strain.</title>
        <authorList>
            <person name="Alemayehu D."/>
            <person name="Ross R.P."/>
            <person name="O'Sullivan O."/>
            <person name="Coffey A."/>
            <person name="Stanton C."/>
            <person name="Fitzgerald G.F."/>
            <person name="McAuliffe O."/>
        </authorList>
    </citation>
    <scope>NUCLEOTIDE SEQUENCE [LARGE SCALE GENOMIC DNA]</scope>
    <source>
        <strain evidence="14">Lb338-1</strain>
    </source>
</reference>
<keyword evidence="7" id="KW-0540">Nuclease</keyword>
<dbReference type="RefSeq" id="YP_002790760.1">
    <property type="nucleotide sequence ID" value="NC_012530.1"/>
</dbReference>
<evidence type="ECO:0000256" key="4">
    <source>
        <dbReference type="ARBA" id="ARBA00008884"/>
    </source>
</evidence>
<dbReference type="PANTHER" id="PTHR10642">
    <property type="entry name" value="RIBONUCLEASE H1"/>
    <property type="match status" value="1"/>
</dbReference>
<dbReference type="EC" id="3.1.26.4" evidence="5"/>
<dbReference type="Proteomes" id="UP000001878">
    <property type="component" value="Segment"/>
</dbReference>
<dbReference type="GO" id="GO:0004523">
    <property type="term" value="F:RNA-DNA hybrid ribonuclease activity"/>
    <property type="evidence" value="ECO:0007669"/>
    <property type="project" value="UniProtKB-EC"/>
</dbReference>
<feature type="domain" description="RNase H type-1" evidence="13">
    <location>
        <begin position="93"/>
        <end position="247"/>
    </location>
</feature>
<evidence type="ECO:0000256" key="8">
    <source>
        <dbReference type="ARBA" id="ARBA00022723"/>
    </source>
</evidence>
<dbReference type="GeneID" id="7750936"/>
<dbReference type="Pfam" id="PF00075">
    <property type="entry name" value="RNase_H"/>
    <property type="match status" value="1"/>
</dbReference>
<evidence type="ECO:0000259" key="13">
    <source>
        <dbReference type="PROSITE" id="PS50879"/>
    </source>
</evidence>
<evidence type="ECO:0000256" key="12">
    <source>
        <dbReference type="ARBA" id="ARBA00030758"/>
    </source>
</evidence>
<comment type="cofactor">
    <cofactor evidence="2">
        <name>Mg(2+)</name>
        <dbReference type="ChEBI" id="CHEBI:18420"/>
    </cofactor>
</comment>
<evidence type="ECO:0000256" key="9">
    <source>
        <dbReference type="ARBA" id="ARBA00022759"/>
    </source>
</evidence>
<dbReference type="EMBL" id="FJ822135">
    <property type="protein sequence ID" value="ACO37002.1"/>
    <property type="molecule type" value="Genomic_DNA"/>
</dbReference>
<evidence type="ECO:0000256" key="2">
    <source>
        <dbReference type="ARBA" id="ARBA00001946"/>
    </source>
</evidence>
<dbReference type="InterPro" id="IPR050092">
    <property type="entry name" value="RNase_H"/>
</dbReference>
<dbReference type="InterPro" id="IPR036397">
    <property type="entry name" value="RNaseH_sf"/>
</dbReference>
<comment type="similarity">
    <text evidence="3">Belongs to the RNase H family.</text>
</comment>
<accession>C1KFJ1</accession>
<evidence type="ECO:0000313" key="15">
    <source>
        <dbReference type="Proteomes" id="UP000001878"/>
    </source>
</evidence>
<keyword evidence="8" id="KW-0479">Metal-binding</keyword>
<evidence type="ECO:0000256" key="3">
    <source>
        <dbReference type="ARBA" id="ARBA00005300"/>
    </source>
</evidence>
<keyword evidence="11" id="KW-0460">Magnesium</keyword>
<name>C1KFJ1_9CAUD</name>
<dbReference type="SUPFAM" id="SSF53098">
    <property type="entry name" value="Ribonuclease H-like"/>
    <property type="match status" value="1"/>
</dbReference>
<evidence type="ECO:0000256" key="6">
    <source>
        <dbReference type="ARBA" id="ARBA00017800"/>
    </source>
</evidence>
<keyword evidence="10" id="KW-0378">Hydrolase</keyword>
<evidence type="ECO:0000256" key="5">
    <source>
        <dbReference type="ARBA" id="ARBA00012180"/>
    </source>
</evidence>
<evidence type="ECO:0000256" key="7">
    <source>
        <dbReference type="ARBA" id="ARBA00022722"/>
    </source>
</evidence>
<dbReference type="Pfam" id="PF01693">
    <property type="entry name" value="Cauli_VI"/>
    <property type="match status" value="1"/>
</dbReference>
<dbReference type="PROSITE" id="PS50879">
    <property type="entry name" value="RNASE_H_1"/>
    <property type="match status" value="1"/>
</dbReference>
<dbReference type="GO" id="GO:0046872">
    <property type="term" value="F:metal ion binding"/>
    <property type="evidence" value="ECO:0007669"/>
    <property type="project" value="UniProtKB-KW"/>
</dbReference>
<dbReference type="InterPro" id="IPR002156">
    <property type="entry name" value="RNaseH_domain"/>
</dbReference>
<organism evidence="14 15">
    <name type="scientific">Lactobacillus phage Lb338-1</name>
    <dbReference type="NCBI Taxonomy" id="2892342"/>
    <lineage>
        <taxon>Viruses</taxon>
        <taxon>Duplodnaviria</taxon>
        <taxon>Heunggongvirae</taxon>
        <taxon>Uroviricota</taxon>
        <taxon>Caudoviricetes</taxon>
        <taxon>Herelleviridae</taxon>
        <taxon>Mooreparkvirus</taxon>
        <taxon>Mooreparkvirus Lb3381</taxon>
    </lineage>
</organism>
<dbReference type="FunFam" id="3.40.970.10:FF:000001">
    <property type="entry name" value="Ribonuclease H1"/>
    <property type="match status" value="1"/>
</dbReference>
<dbReference type="Gene3D" id="3.40.970.10">
    <property type="entry name" value="Ribonuclease H1, N-terminal domain"/>
    <property type="match status" value="1"/>
</dbReference>
<comment type="catalytic activity">
    <reaction evidence="1">
        <text>Endonucleolytic cleavage to 5'-phosphomonoester.</text>
        <dbReference type="EC" id="3.1.26.4"/>
    </reaction>
</comment>
<dbReference type="KEGG" id="vg:7750936"/>
<dbReference type="Gene3D" id="3.30.420.10">
    <property type="entry name" value="Ribonuclease H-like superfamily/Ribonuclease H"/>
    <property type="match status" value="1"/>
</dbReference>
<dbReference type="InterPro" id="IPR009027">
    <property type="entry name" value="Ribosomal_bL9/RNase_H1_N"/>
</dbReference>
<protein>
    <recommendedName>
        <fullName evidence="6">Transactivator/viroplasmin protein</fullName>
        <ecNumber evidence="5">3.1.26.4</ecNumber>
    </recommendedName>
    <alternativeName>
        <fullName evidence="12">Inclusion body matrix protein</fullName>
    </alternativeName>
</protein>
<evidence type="ECO:0000313" key="14">
    <source>
        <dbReference type="EMBL" id="ACO37002.1"/>
    </source>
</evidence>
<gene>
    <name evidence="14" type="ORF">lb338_phage_81</name>
</gene>
<evidence type="ECO:0000256" key="10">
    <source>
        <dbReference type="ARBA" id="ARBA00022801"/>
    </source>
</evidence>
<dbReference type="PANTHER" id="PTHR10642:SF26">
    <property type="entry name" value="RIBONUCLEASE H1"/>
    <property type="match status" value="1"/>
</dbReference>
<evidence type="ECO:0000256" key="1">
    <source>
        <dbReference type="ARBA" id="ARBA00000077"/>
    </source>
</evidence>
<dbReference type="SUPFAM" id="SSF55658">
    <property type="entry name" value="L9 N-domain-like"/>
    <property type="match status" value="1"/>
</dbReference>
<comment type="similarity">
    <text evidence="4">Belongs to the caulimoviridae viroplasmin family.</text>
</comment>
<dbReference type="GO" id="GO:0043137">
    <property type="term" value="P:DNA replication, removal of RNA primer"/>
    <property type="evidence" value="ECO:0007669"/>
    <property type="project" value="TreeGrafter"/>
</dbReference>
<dbReference type="InterPro" id="IPR037056">
    <property type="entry name" value="RNase_H1_N_sf"/>
</dbReference>
<evidence type="ECO:0000256" key="11">
    <source>
        <dbReference type="ARBA" id="ARBA00022842"/>
    </source>
</evidence>